<accession>A0ABR7DY00</accession>
<sequence length="146" mass="16881">MNKIYTLLLMALALSLLVFWTSKEKREKEPFCIIYHVAVHTLSARKLIITYTNTNGLVQETFTGKKWEKKVCLSPDEIASLRIDEITDPGKEYQSCLPEQEELQDPMARDFAIKPLSIWIEHEKKTVLNAGYNHLQISLLTSEIDR</sequence>
<protein>
    <submittedName>
        <fullName evidence="1">Uncharacterized protein</fullName>
    </submittedName>
</protein>
<organism evidence="1 2">
    <name type="scientific">Parabacteroides segnis</name>
    <dbReference type="NCBI Taxonomy" id="2763058"/>
    <lineage>
        <taxon>Bacteria</taxon>
        <taxon>Pseudomonadati</taxon>
        <taxon>Bacteroidota</taxon>
        <taxon>Bacteroidia</taxon>
        <taxon>Bacteroidales</taxon>
        <taxon>Tannerellaceae</taxon>
        <taxon>Parabacteroides</taxon>
    </lineage>
</organism>
<evidence type="ECO:0000313" key="1">
    <source>
        <dbReference type="EMBL" id="MBC5642395.1"/>
    </source>
</evidence>
<gene>
    <name evidence="1" type="ORF">H8S77_05790</name>
</gene>
<comment type="caution">
    <text evidence="1">The sequence shown here is derived from an EMBL/GenBank/DDBJ whole genome shotgun (WGS) entry which is preliminary data.</text>
</comment>
<keyword evidence="2" id="KW-1185">Reference proteome</keyword>
<dbReference type="Proteomes" id="UP000644010">
    <property type="component" value="Unassembled WGS sequence"/>
</dbReference>
<reference evidence="1 2" key="1">
    <citation type="submission" date="2020-08" db="EMBL/GenBank/DDBJ databases">
        <title>Genome public.</title>
        <authorList>
            <person name="Liu C."/>
            <person name="Sun Q."/>
        </authorList>
    </citation>
    <scope>NUCLEOTIDE SEQUENCE [LARGE SCALE GENOMIC DNA]</scope>
    <source>
        <strain evidence="1 2">BX2</strain>
    </source>
</reference>
<dbReference type="RefSeq" id="WP_128135036.1">
    <property type="nucleotide sequence ID" value="NZ_JACOOI010000004.1"/>
</dbReference>
<proteinExistence type="predicted"/>
<dbReference type="EMBL" id="JACOOI010000004">
    <property type="protein sequence ID" value="MBC5642395.1"/>
    <property type="molecule type" value="Genomic_DNA"/>
</dbReference>
<evidence type="ECO:0000313" key="2">
    <source>
        <dbReference type="Proteomes" id="UP000644010"/>
    </source>
</evidence>
<name>A0ABR7DY00_9BACT</name>